<evidence type="ECO:0000313" key="1">
    <source>
        <dbReference type="EMBL" id="KAF6290987.1"/>
    </source>
</evidence>
<accession>A0A7J7SSC7</accession>
<proteinExistence type="predicted"/>
<sequence>MGLFQVFFWGMCYPNCKWWEGGVNGTGCGIILKLYIYIYKDIFLHLFFALCALKALDKSFGFAFLSSMKLEAFFKKKYFPYKSSCLVACLSSPSPAPHDEVPFLLCLPSPSSEVLRGTRCPSLSVEIKNKKQRMCNIVWHGSVPALN</sequence>
<dbReference type="EMBL" id="JABWUV010000018">
    <property type="protein sequence ID" value="KAF6290987.1"/>
    <property type="molecule type" value="Genomic_DNA"/>
</dbReference>
<dbReference type="AlphaFoldDB" id="A0A7J7SSC7"/>
<evidence type="ECO:0000313" key="2">
    <source>
        <dbReference type="Proteomes" id="UP000527355"/>
    </source>
</evidence>
<gene>
    <name evidence="1" type="ORF">mMyoMyo1_009367</name>
</gene>
<protein>
    <submittedName>
        <fullName evidence="1">Uncharacterized protein</fullName>
    </submittedName>
</protein>
<dbReference type="Proteomes" id="UP000527355">
    <property type="component" value="Unassembled WGS sequence"/>
</dbReference>
<organism evidence="1 2">
    <name type="scientific">Myotis myotis</name>
    <name type="common">Greater mouse-eared bat</name>
    <name type="synonym">Vespertilio myotis</name>
    <dbReference type="NCBI Taxonomy" id="51298"/>
    <lineage>
        <taxon>Eukaryota</taxon>
        <taxon>Metazoa</taxon>
        <taxon>Chordata</taxon>
        <taxon>Craniata</taxon>
        <taxon>Vertebrata</taxon>
        <taxon>Euteleostomi</taxon>
        <taxon>Mammalia</taxon>
        <taxon>Eutheria</taxon>
        <taxon>Laurasiatheria</taxon>
        <taxon>Chiroptera</taxon>
        <taxon>Yangochiroptera</taxon>
        <taxon>Vespertilionidae</taxon>
        <taxon>Myotis</taxon>
    </lineage>
</organism>
<keyword evidence="2" id="KW-1185">Reference proteome</keyword>
<name>A0A7J7SSC7_MYOMY</name>
<comment type="caution">
    <text evidence="1">The sequence shown here is derived from an EMBL/GenBank/DDBJ whole genome shotgun (WGS) entry which is preliminary data.</text>
</comment>
<reference evidence="1 2" key="1">
    <citation type="journal article" date="2020" name="Nature">
        <title>Six reference-quality genomes reveal evolution of bat adaptations.</title>
        <authorList>
            <person name="Jebb D."/>
            <person name="Huang Z."/>
            <person name="Pippel M."/>
            <person name="Hughes G.M."/>
            <person name="Lavrichenko K."/>
            <person name="Devanna P."/>
            <person name="Winkler S."/>
            <person name="Jermiin L.S."/>
            <person name="Skirmuntt E.C."/>
            <person name="Katzourakis A."/>
            <person name="Burkitt-Gray L."/>
            <person name="Ray D.A."/>
            <person name="Sullivan K.A.M."/>
            <person name="Roscito J.G."/>
            <person name="Kirilenko B.M."/>
            <person name="Davalos L.M."/>
            <person name="Corthals A.P."/>
            <person name="Power M.L."/>
            <person name="Jones G."/>
            <person name="Ransome R.D."/>
            <person name="Dechmann D.K.N."/>
            <person name="Locatelli A.G."/>
            <person name="Puechmaille S.J."/>
            <person name="Fedrigo O."/>
            <person name="Jarvis E.D."/>
            <person name="Hiller M."/>
            <person name="Vernes S.C."/>
            <person name="Myers E.W."/>
            <person name="Teeling E.C."/>
        </authorList>
    </citation>
    <scope>NUCLEOTIDE SEQUENCE [LARGE SCALE GENOMIC DNA]</scope>
    <source>
        <strain evidence="1">MMyoMyo1</strain>
        <tissue evidence="1">Flight muscle</tissue>
    </source>
</reference>